<keyword evidence="1" id="KW-0805">Transcription regulation</keyword>
<dbReference type="InterPro" id="IPR023772">
    <property type="entry name" value="DNA-bd_HTH_TetR-type_CS"/>
</dbReference>
<dbReference type="PANTHER" id="PTHR30055:SF238">
    <property type="entry name" value="MYCOFACTOCIN BIOSYNTHESIS TRANSCRIPTIONAL REGULATOR MFTR-RELATED"/>
    <property type="match status" value="1"/>
</dbReference>
<dbReference type="EMBL" id="FNAB01000013">
    <property type="protein sequence ID" value="SDE27184.1"/>
    <property type="molecule type" value="Genomic_DNA"/>
</dbReference>
<dbReference type="Gene3D" id="1.10.357.10">
    <property type="entry name" value="Tetracycline Repressor, domain 2"/>
    <property type="match status" value="1"/>
</dbReference>
<dbReference type="InterPro" id="IPR001647">
    <property type="entry name" value="HTH_TetR"/>
</dbReference>
<evidence type="ECO:0000259" key="5">
    <source>
        <dbReference type="PROSITE" id="PS50977"/>
    </source>
</evidence>
<feature type="DNA-binding region" description="H-T-H motif" evidence="4">
    <location>
        <begin position="61"/>
        <end position="80"/>
    </location>
</feature>
<organism evidence="6 7">
    <name type="scientific">Rhodococcus tukisamuensis</name>
    <dbReference type="NCBI Taxonomy" id="168276"/>
    <lineage>
        <taxon>Bacteria</taxon>
        <taxon>Bacillati</taxon>
        <taxon>Actinomycetota</taxon>
        <taxon>Actinomycetes</taxon>
        <taxon>Mycobacteriales</taxon>
        <taxon>Nocardiaceae</taxon>
        <taxon>Rhodococcus</taxon>
    </lineage>
</organism>
<keyword evidence="7" id="KW-1185">Reference proteome</keyword>
<keyword evidence="3" id="KW-0804">Transcription</keyword>
<evidence type="ECO:0000256" key="1">
    <source>
        <dbReference type="ARBA" id="ARBA00023015"/>
    </source>
</evidence>
<dbReference type="InterPro" id="IPR050109">
    <property type="entry name" value="HTH-type_TetR-like_transc_reg"/>
</dbReference>
<accession>A0A1G7BJB9</accession>
<evidence type="ECO:0000313" key="6">
    <source>
        <dbReference type="EMBL" id="SDE27184.1"/>
    </source>
</evidence>
<dbReference type="Pfam" id="PF00440">
    <property type="entry name" value="TetR_N"/>
    <property type="match status" value="1"/>
</dbReference>
<dbReference type="PANTHER" id="PTHR30055">
    <property type="entry name" value="HTH-TYPE TRANSCRIPTIONAL REGULATOR RUTR"/>
    <property type="match status" value="1"/>
</dbReference>
<dbReference type="PROSITE" id="PS50977">
    <property type="entry name" value="HTH_TETR_2"/>
    <property type="match status" value="1"/>
</dbReference>
<protein>
    <submittedName>
        <fullName evidence="6">DNA-binding transcriptional regulator, AcrR family</fullName>
    </submittedName>
</protein>
<keyword evidence="2 4" id="KW-0238">DNA-binding</keyword>
<sequence>MVVSLGPICQRLTTLSMYAALVESSSTPTSGLRDITREAVRTRISEVAVDLFAERGFDSVTVEQIAAAVGISARSFHRYFPAKEDAVIGDLTRWGEFVRDALASRPADEPALVSLRISFESLLSQPRGDEDEQRSKRTMRVLTSTASLRARNLEKHLGWANMLVPVVQARLAGDYADLRAQTLVQAALACFDIALTTWADSESADAVELLRRSFDTLAAE</sequence>
<evidence type="ECO:0000256" key="4">
    <source>
        <dbReference type="PROSITE-ProRule" id="PRU00335"/>
    </source>
</evidence>
<dbReference type="GO" id="GO:0003700">
    <property type="term" value="F:DNA-binding transcription factor activity"/>
    <property type="evidence" value="ECO:0007669"/>
    <property type="project" value="TreeGrafter"/>
</dbReference>
<dbReference type="AlphaFoldDB" id="A0A1G7BJB9"/>
<proteinExistence type="predicted"/>
<dbReference type="PROSITE" id="PS01081">
    <property type="entry name" value="HTH_TETR_1"/>
    <property type="match status" value="1"/>
</dbReference>
<dbReference type="Proteomes" id="UP000199417">
    <property type="component" value="Unassembled WGS sequence"/>
</dbReference>
<evidence type="ECO:0000256" key="3">
    <source>
        <dbReference type="ARBA" id="ARBA00023163"/>
    </source>
</evidence>
<evidence type="ECO:0000256" key="2">
    <source>
        <dbReference type="ARBA" id="ARBA00023125"/>
    </source>
</evidence>
<dbReference type="GO" id="GO:0000976">
    <property type="term" value="F:transcription cis-regulatory region binding"/>
    <property type="evidence" value="ECO:0007669"/>
    <property type="project" value="TreeGrafter"/>
</dbReference>
<dbReference type="Gene3D" id="1.10.10.60">
    <property type="entry name" value="Homeodomain-like"/>
    <property type="match status" value="1"/>
</dbReference>
<dbReference type="InterPro" id="IPR041347">
    <property type="entry name" value="MftR_C"/>
</dbReference>
<feature type="domain" description="HTH tetR-type" evidence="5">
    <location>
        <begin position="38"/>
        <end position="98"/>
    </location>
</feature>
<evidence type="ECO:0000313" key="7">
    <source>
        <dbReference type="Proteomes" id="UP000199417"/>
    </source>
</evidence>
<gene>
    <name evidence="6" type="ORF">SAMN05444580_11369</name>
</gene>
<dbReference type="SUPFAM" id="SSF46689">
    <property type="entry name" value="Homeodomain-like"/>
    <property type="match status" value="1"/>
</dbReference>
<dbReference type="InterPro" id="IPR009057">
    <property type="entry name" value="Homeodomain-like_sf"/>
</dbReference>
<dbReference type="RefSeq" id="WP_169888442.1">
    <property type="nucleotide sequence ID" value="NZ_FNAB01000013.1"/>
</dbReference>
<dbReference type="PRINTS" id="PR00455">
    <property type="entry name" value="HTHTETR"/>
</dbReference>
<dbReference type="Pfam" id="PF17754">
    <property type="entry name" value="TetR_C_14"/>
    <property type="match status" value="1"/>
</dbReference>
<name>A0A1G7BJB9_9NOCA</name>
<reference evidence="6 7" key="1">
    <citation type="submission" date="2016-10" db="EMBL/GenBank/DDBJ databases">
        <authorList>
            <person name="de Groot N.N."/>
        </authorList>
    </citation>
    <scope>NUCLEOTIDE SEQUENCE [LARGE SCALE GENOMIC DNA]</scope>
    <source>
        <strain evidence="6 7">JCM 11308</strain>
    </source>
</reference>
<dbReference type="STRING" id="168276.SAMN05444580_11369"/>